<dbReference type="PANTHER" id="PTHR47204:SF1">
    <property type="entry name" value="RIBONUCLEASE H2 SUBUNIT C"/>
    <property type="match status" value="1"/>
</dbReference>
<dbReference type="AlphaFoldDB" id="A0ABD1FH00"/>
<dbReference type="Pfam" id="PF08615">
    <property type="entry name" value="RNase_H2_suC"/>
    <property type="match status" value="1"/>
</dbReference>
<name>A0ABD1FH00_HYPHA</name>
<keyword evidence="2" id="KW-1185">Reference proteome</keyword>
<dbReference type="Gene3D" id="2.40.128.680">
    <property type="match status" value="1"/>
</dbReference>
<accession>A0ABD1FH00</accession>
<protein>
    <submittedName>
        <fullName evidence="1">Uncharacterized protein</fullName>
    </submittedName>
</protein>
<sequence length="137" mass="15818">MAIRIQSGKNNILTNSSNSTVQSVPFKIDADCDAPVRKYFQPFVQKTENNVLTASFRGYPLKGTKIQLPEGYQGMVLHESLKPDFEKLQDRHFFVVNKFEELTFWNWDKIPSKNDVFLKALDWIDIAEALHRPGTEQ</sequence>
<dbReference type="PANTHER" id="PTHR47204">
    <property type="entry name" value="OS02G0168900 PROTEIN"/>
    <property type="match status" value="1"/>
</dbReference>
<dbReference type="InterPro" id="IPR013924">
    <property type="entry name" value="RNase_H2_suC"/>
</dbReference>
<comment type="caution">
    <text evidence="1">The sequence shown here is derived from an EMBL/GenBank/DDBJ whole genome shotgun (WGS) entry which is preliminary data.</text>
</comment>
<gene>
    <name evidence="1" type="ORF">ABEB36_001856</name>
</gene>
<dbReference type="EMBL" id="JBDJPC010000001">
    <property type="protein sequence ID" value="KAL1518195.1"/>
    <property type="molecule type" value="Genomic_DNA"/>
</dbReference>
<organism evidence="1 2">
    <name type="scientific">Hypothenemus hampei</name>
    <name type="common">Coffee berry borer</name>
    <dbReference type="NCBI Taxonomy" id="57062"/>
    <lineage>
        <taxon>Eukaryota</taxon>
        <taxon>Metazoa</taxon>
        <taxon>Ecdysozoa</taxon>
        <taxon>Arthropoda</taxon>
        <taxon>Hexapoda</taxon>
        <taxon>Insecta</taxon>
        <taxon>Pterygota</taxon>
        <taxon>Neoptera</taxon>
        <taxon>Endopterygota</taxon>
        <taxon>Coleoptera</taxon>
        <taxon>Polyphaga</taxon>
        <taxon>Cucujiformia</taxon>
        <taxon>Curculionidae</taxon>
        <taxon>Scolytinae</taxon>
        <taxon>Hypothenemus</taxon>
    </lineage>
</organism>
<dbReference type="CDD" id="cd09271">
    <property type="entry name" value="RNase_H2-C"/>
    <property type="match status" value="1"/>
</dbReference>
<reference evidence="1 2" key="1">
    <citation type="submission" date="2024-05" db="EMBL/GenBank/DDBJ databases">
        <title>Genetic variation in Jamaican populations of the coffee berry borer (Hypothenemus hampei).</title>
        <authorList>
            <person name="Errbii M."/>
            <person name="Myrie A."/>
        </authorList>
    </citation>
    <scope>NUCLEOTIDE SEQUENCE [LARGE SCALE GENOMIC DNA]</scope>
    <source>
        <strain evidence="1">JA-Hopewell-2020-01-JO</strain>
        <tissue evidence="1">Whole body</tissue>
    </source>
</reference>
<proteinExistence type="predicted"/>
<evidence type="ECO:0000313" key="2">
    <source>
        <dbReference type="Proteomes" id="UP001566132"/>
    </source>
</evidence>
<evidence type="ECO:0000313" key="1">
    <source>
        <dbReference type="EMBL" id="KAL1518195.1"/>
    </source>
</evidence>
<dbReference type="Proteomes" id="UP001566132">
    <property type="component" value="Unassembled WGS sequence"/>
</dbReference>